<reference evidence="2" key="1">
    <citation type="submission" date="2017-09" db="EMBL/GenBank/DDBJ databases">
        <title>Depth-based differentiation of microbial function through sediment-hosted aquifers and enrichment of novel symbionts in the deep terrestrial subsurface.</title>
        <authorList>
            <person name="Probst A.J."/>
            <person name="Ladd B."/>
            <person name="Jarett J.K."/>
            <person name="Geller-Mcgrath D.E."/>
            <person name="Sieber C.M.K."/>
            <person name="Emerson J.B."/>
            <person name="Anantharaman K."/>
            <person name="Thomas B.C."/>
            <person name="Malmstrom R."/>
            <person name="Stieglmeier M."/>
            <person name="Klingl A."/>
            <person name="Woyke T."/>
            <person name="Ryan C.M."/>
            <person name="Banfield J.F."/>
        </authorList>
    </citation>
    <scope>NUCLEOTIDE SEQUENCE [LARGE SCALE GENOMIC DNA]</scope>
</reference>
<dbReference type="Proteomes" id="UP000231192">
    <property type="component" value="Unassembled WGS sequence"/>
</dbReference>
<protein>
    <submittedName>
        <fullName evidence="1">Uncharacterized protein</fullName>
    </submittedName>
</protein>
<dbReference type="AlphaFoldDB" id="A0A2H0UBG1"/>
<evidence type="ECO:0000313" key="2">
    <source>
        <dbReference type="Proteomes" id="UP000231192"/>
    </source>
</evidence>
<gene>
    <name evidence="1" type="ORF">COU18_03775</name>
</gene>
<comment type="caution">
    <text evidence="1">The sequence shown here is derived from an EMBL/GenBank/DDBJ whole genome shotgun (WGS) entry which is preliminary data.</text>
</comment>
<name>A0A2H0UBG1_9BACT</name>
<sequence>MDNQIEEIHDEIAGRVNRGDEKGAMEYLKGRFSELPEEVQGEILTRAYLHALEQETARLEKIADIQDRALTALTVLDVLKEELEKEAGNS</sequence>
<evidence type="ECO:0000313" key="1">
    <source>
        <dbReference type="EMBL" id="PIR83763.1"/>
    </source>
</evidence>
<dbReference type="EMBL" id="PFBK01000008">
    <property type="protein sequence ID" value="PIR83763.1"/>
    <property type="molecule type" value="Genomic_DNA"/>
</dbReference>
<organism evidence="1 2">
    <name type="scientific">Candidatus Kaiserbacteria bacterium CG10_big_fil_rev_8_21_14_0_10_51_14</name>
    <dbReference type="NCBI Taxonomy" id="1974610"/>
    <lineage>
        <taxon>Bacteria</taxon>
        <taxon>Candidatus Kaiseribacteriota</taxon>
    </lineage>
</organism>
<accession>A0A2H0UBG1</accession>
<proteinExistence type="predicted"/>